<dbReference type="Gene3D" id="2.60.260.20">
    <property type="entry name" value="Urease metallochaperone UreE, N-terminal domain"/>
    <property type="match status" value="2"/>
</dbReference>
<evidence type="ECO:0000256" key="1">
    <source>
        <dbReference type="ARBA" id="ARBA00023186"/>
    </source>
</evidence>
<dbReference type="CDD" id="cd10747">
    <property type="entry name" value="DnaJ_C"/>
    <property type="match status" value="1"/>
</dbReference>
<reference evidence="4" key="1">
    <citation type="submission" date="2010-04" db="EMBL/GenBank/DDBJ databases">
        <authorList>
            <person name="Reid K.E."/>
            <person name="Liao N."/>
            <person name="Chan S."/>
            <person name="Docking R."/>
            <person name="Taylor G."/>
            <person name="Moore R."/>
            <person name="Mayo M."/>
            <person name="Munro S."/>
            <person name="King J."/>
            <person name="Yanchuk A."/>
            <person name="Holt R."/>
            <person name="Jones S."/>
            <person name="Marra M."/>
            <person name="Ritland C.E."/>
            <person name="Ritland K."/>
            <person name="Bohlmann J."/>
        </authorList>
    </citation>
    <scope>NUCLEOTIDE SEQUENCE</scope>
    <source>
        <tissue evidence="4">Bud</tissue>
    </source>
</reference>
<feature type="domain" description="J" evidence="3">
    <location>
        <begin position="7"/>
        <end position="73"/>
    </location>
</feature>
<organism evidence="4">
    <name type="scientific">Picea sitchensis</name>
    <name type="common">Sitka spruce</name>
    <name type="synonym">Pinus sitchensis</name>
    <dbReference type="NCBI Taxonomy" id="3332"/>
    <lineage>
        <taxon>Eukaryota</taxon>
        <taxon>Viridiplantae</taxon>
        <taxon>Streptophyta</taxon>
        <taxon>Embryophyta</taxon>
        <taxon>Tracheophyta</taxon>
        <taxon>Spermatophyta</taxon>
        <taxon>Pinopsida</taxon>
        <taxon>Pinidae</taxon>
        <taxon>Conifers I</taxon>
        <taxon>Pinales</taxon>
        <taxon>Pinaceae</taxon>
        <taxon>Picea</taxon>
    </lineage>
</organism>
<dbReference type="FunFam" id="2.60.260.20:FF:000002">
    <property type="entry name" value="Dnaj homolog subfamily b member"/>
    <property type="match status" value="1"/>
</dbReference>
<feature type="compositionally biased region" description="Polar residues" evidence="2">
    <location>
        <begin position="138"/>
        <end position="147"/>
    </location>
</feature>
<dbReference type="SMART" id="SM00271">
    <property type="entry name" value="DnaJ"/>
    <property type="match status" value="1"/>
</dbReference>
<dbReference type="GO" id="GO:0051082">
    <property type="term" value="F:unfolded protein binding"/>
    <property type="evidence" value="ECO:0007669"/>
    <property type="project" value="InterPro"/>
</dbReference>
<dbReference type="SUPFAM" id="SSF49493">
    <property type="entry name" value="HSP40/DnaJ peptide-binding domain"/>
    <property type="match status" value="2"/>
</dbReference>
<sequence>MSTMGEDYYATLKVGSGASSDDIKKAYRRLAMKWHPDKNPNNRKEAEANFKRISEAYEALSDSEKRAIYDQYGEEGLKGQFAPPSPSSSGFSNGNGFKFHPKDADDIFAEFFGATTHPNMGSTSGRPGGSRFNDKPNGFQQGNSAFTSFRDPLRDRGGSSAVPRKDPPIESKLKCTLEELYNGAVRKMKISRDVLNGSGKTVTIQEVLSIEIKPGWKKGTKVTFPEKGNQQLGVVAADLIFVIDEKPHDLFKREGNDLVLVQKISLVEALTGCCITIPTLSGKKLNLTFNDIIYPGYEKIIPKEGMPIAKEHGRKGNFRIKFEIRFPSRLSPEQKAGIKRILGGHA</sequence>
<protein>
    <recommendedName>
        <fullName evidence="3">J domain-containing protein</fullName>
    </recommendedName>
</protein>
<dbReference type="Gene3D" id="1.10.287.110">
    <property type="entry name" value="DnaJ domain"/>
    <property type="match status" value="1"/>
</dbReference>
<evidence type="ECO:0000313" key="4">
    <source>
        <dbReference type="EMBL" id="ADE76240.1"/>
    </source>
</evidence>
<dbReference type="PANTHER" id="PTHR24078">
    <property type="entry name" value="DNAJ HOMOLOG SUBFAMILY C MEMBER"/>
    <property type="match status" value="1"/>
</dbReference>
<dbReference type="Pfam" id="PF01556">
    <property type="entry name" value="DnaJ_C"/>
    <property type="match status" value="1"/>
</dbReference>
<dbReference type="InterPro" id="IPR002939">
    <property type="entry name" value="DnaJ_C"/>
</dbReference>
<feature type="compositionally biased region" description="Basic and acidic residues" evidence="2">
    <location>
        <begin position="151"/>
        <end position="168"/>
    </location>
</feature>
<dbReference type="Pfam" id="PF00226">
    <property type="entry name" value="DnaJ"/>
    <property type="match status" value="1"/>
</dbReference>
<dbReference type="InterPro" id="IPR036869">
    <property type="entry name" value="J_dom_sf"/>
</dbReference>
<dbReference type="InterPro" id="IPR008971">
    <property type="entry name" value="HSP40/DnaJ_pept-bd"/>
</dbReference>
<dbReference type="PROSITE" id="PS00636">
    <property type="entry name" value="DNAJ_1"/>
    <property type="match status" value="1"/>
</dbReference>
<dbReference type="PRINTS" id="PR00625">
    <property type="entry name" value="JDOMAIN"/>
</dbReference>
<dbReference type="GO" id="GO:0006457">
    <property type="term" value="P:protein folding"/>
    <property type="evidence" value="ECO:0007669"/>
    <property type="project" value="InterPro"/>
</dbReference>
<dbReference type="PROSITE" id="PS50076">
    <property type="entry name" value="DNAJ_2"/>
    <property type="match status" value="1"/>
</dbReference>
<dbReference type="CDD" id="cd06257">
    <property type="entry name" value="DnaJ"/>
    <property type="match status" value="1"/>
</dbReference>
<dbReference type="GO" id="GO:0005829">
    <property type="term" value="C:cytosol"/>
    <property type="evidence" value="ECO:0007669"/>
    <property type="project" value="TreeGrafter"/>
</dbReference>
<feature type="region of interest" description="Disordered" evidence="2">
    <location>
        <begin position="118"/>
        <end position="168"/>
    </location>
</feature>
<accession>D5A9M1</accession>
<dbReference type="EMBL" id="BT122893">
    <property type="protein sequence ID" value="ADE76240.1"/>
    <property type="molecule type" value="mRNA"/>
</dbReference>
<dbReference type="GO" id="GO:0051087">
    <property type="term" value="F:protein-folding chaperone binding"/>
    <property type="evidence" value="ECO:0007669"/>
    <property type="project" value="TreeGrafter"/>
</dbReference>
<name>D5A9M1_PICSI</name>
<dbReference type="AlphaFoldDB" id="D5A9M1"/>
<keyword evidence="1" id="KW-0143">Chaperone</keyword>
<dbReference type="InterPro" id="IPR018253">
    <property type="entry name" value="DnaJ_domain_CS"/>
</dbReference>
<dbReference type="PANTHER" id="PTHR24078:SF522">
    <property type="entry name" value="DNAJ CHAPERONE C-TERMINAL DOMAIN-CONTAINING PROTEIN"/>
    <property type="match status" value="1"/>
</dbReference>
<evidence type="ECO:0000259" key="3">
    <source>
        <dbReference type="PROSITE" id="PS50076"/>
    </source>
</evidence>
<dbReference type="OMA" id="FFGATTH"/>
<evidence type="ECO:0000256" key="2">
    <source>
        <dbReference type="SAM" id="MobiDB-lite"/>
    </source>
</evidence>
<dbReference type="FunFam" id="2.60.260.20:FF:000006">
    <property type="entry name" value="DnaJ subfamily B member 13"/>
    <property type="match status" value="1"/>
</dbReference>
<dbReference type="InterPro" id="IPR051339">
    <property type="entry name" value="DnaJ_subfamily_B"/>
</dbReference>
<dbReference type="FunFam" id="1.10.287.110:FF:000020">
    <property type="entry name" value="DnaJ subfamily B member 13"/>
    <property type="match status" value="1"/>
</dbReference>
<proteinExistence type="evidence at transcript level"/>
<dbReference type="SUPFAM" id="SSF46565">
    <property type="entry name" value="Chaperone J-domain"/>
    <property type="match status" value="1"/>
</dbReference>
<dbReference type="InterPro" id="IPR001623">
    <property type="entry name" value="DnaJ_domain"/>
</dbReference>